<evidence type="ECO:0000313" key="2">
    <source>
        <dbReference type="EMBL" id="SVB79792.1"/>
    </source>
</evidence>
<dbReference type="AlphaFoldDB" id="A0A382GY53"/>
<reference evidence="2" key="1">
    <citation type="submission" date="2018-05" db="EMBL/GenBank/DDBJ databases">
        <authorList>
            <person name="Lanie J.A."/>
            <person name="Ng W.-L."/>
            <person name="Kazmierczak K.M."/>
            <person name="Andrzejewski T.M."/>
            <person name="Davidsen T.M."/>
            <person name="Wayne K.J."/>
            <person name="Tettelin H."/>
            <person name="Glass J.I."/>
            <person name="Rusch D."/>
            <person name="Podicherti R."/>
            <person name="Tsui H.-C.T."/>
            <person name="Winkler M.E."/>
        </authorList>
    </citation>
    <scope>NUCLEOTIDE SEQUENCE</scope>
</reference>
<protein>
    <recommendedName>
        <fullName evidence="1">SsuA/THI5-like domain-containing protein</fullName>
    </recommendedName>
</protein>
<gene>
    <name evidence="2" type="ORF">METZ01_LOCUS232646</name>
</gene>
<dbReference type="Pfam" id="PF09084">
    <property type="entry name" value="NMT1"/>
    <property type="match status" value="1"/>
</dbReference>
<dbReference type="SUPFAM" id="SSF53850">
    <property type="entry name" value="Periplasmic binding protein-like II"/>
    <property type="match status" value="1"/>
</dbReference>
<organism evidence="2">
    <name type="scientific">marine metagenome</name>
    <dbReference type="NCBI Taxonomy" id="408172"/>
    <lineage>
        <taxon>unclassified sequences</taxon>
        <taxon>metagenomes</taxon>
        <taxon>ecological metagenomes</taxon>
    </lineage>
</organism>
<proteinExistence type="predicted"/>
<evidence type="ECO:0000259" key="1">
    <source>
        <dbReference type="Pfam" id="PF09084"/>
    </source>
</evidence>
<dbReference type="InterPro" id="IPR015168">
    <property type="entry name" value="SsuA/THI5"/>
</dbReference>
<feature type="domain" description="SsuA/THI5-like" evidence="1">
    <location>
        <begin position="14"/>
        <end position="231"/>
    </location>
</feature>
<dbReference type="Gene3D" id="3.40.190.10">
    <property type="entry name" value="Periplasmic binding protein-like II"/>
    <property type="match status" value="2"/>
</dbReference>
<name>A0A382GY53_9ZZZZ</name>
<dbReference type="EMBL" id="UINC01058012">
    <property type="protein sequence ID" value="SVB79792.1"/>
    <property type="molecule type" value="Genomic_DNA"/>
</dbReference>
<feature type="non-terminal residue" evidence="2">
    <location>
        <position position="273"/>
    </location>
</feature>
<accession>A0A382GY53</accession>
<sequence>MKIAIPDLISNSYFPVAAAVELGFFKEEGLQMELELIFPVDRTLEVLRDGDIQFVGGSAHSTPHAFPEWDGGKLLASLAQGMYWFLILRTDLNAKRGDVEAVKGLNIGAAPLVDLGLKRLLIEAGIDLEKDEVNIAPVPGAFQGNNVNFGVAAAKALEEGKIDGFWANGMGAEVAVRRGVGTMVLDARRGDGPSAAFNYTMPALITSQKMIDDAPDSCEAAIRALVKTQKALKKNVGLATEIGKNLFPKEEASLIADVVERDLPFYTAAISED</sequence>